<comment type="caution">
    <text evidence="18">The sequence shown here is derived from an EMBL/GenBank/DDBJ whole genome shotgun (WGS) entry which is preliminary data.</text>
</comment>
<dbReference type="InterPro" id="IPR011640">
    <property type="entry name" value="Fe2_transport_prot_B_C"/>
</dbReference>
<dbReference type="InterPro" id="IPR030389">
    <property type="entry name" value="G_FEOB_dom"/>
</dbReference>
<evidence type="ECO:0000256" key="12">
    <source>
        <dbReference type="ARBA" id="ARBA00023136"/>
    </source>
</evidence>
<dbReference type="InterPro" id="IPR041069">
    <property type="entry name" value="FeoB_Cyto"/>
</dbReference>
<dbReference type="GO" id="GO:0005525">
    <property type="term" value="F:GTP binding"/>
    <property type="evidence" value="ECO:0007669"/>
    <property type="project" value="UniProtKB-KW"/>
</dbReference>
<keyword evidence="15" id="KW-0460">Magnesium</keyword>
<accession>A0A936F354</accession>
<dbReference type="GO" id="GO:0005886">
    <property type="term" value="C:plasma membrane"/>
    <property type="evidence" value="ECO:0007669"/>
    <property type="project" value="UniProtKB-SubCell"/>
</dbReference>
<evidence type="ECO:0000256" key="7">
    <source>
        <dbReference type="ARBA" id="ARBA00022741"/>
    </source>
</evidence>
<evidence type="ECO:0000256" key="2">
    <source>
        <dbReference type="ARBA" id="ARBA00022448"/>
    </source>
</evidence>
<dbReference type="Pfam" id="PF02421">
    <property type="entry name" value="FeoB_N"/>
    <property type="match status" value="1"/>
</dbReference>
<evidence type="ECO:0000313" key="18">
    <source>
        <dbReference type="EMBL" id="MBK8573269.1"/>
    </source>
</evidence>
<feature type="transmembrane region" description="Helical" evidence="16">
    <location>
        <begin position="346"/>
        <end position="370"/>
    </location>
</feature>
<keyword evidence="10" id="KW-0406">Ion transport</keyword>
<keyword evidence="2 16" id="KW-0813">Transport</keyword>
<dbReference type="CDD" id="cd01879">
    <property type="entry name" value="FeoB"/>
    <property type="match status" value="1"/>
</dbReference>
<dbReference type="PANTHER" id="PTHR43185:SF1">
    <property type="entry name" value="FE(2+) TRANSPORTER FEOB"/>
    <property type="match status" value="1"/>
</dbReference>
<feature type="transmembrane region" description="Helical" evidence="16">
    <location>
        <begin position="692"/>
        <end position="714"/>
    </location>
</feature>
<dbReference type="FunFam" id="3.40.50.300:FF:000426">
    <property type="entry name" value="Ferrous iron transport protein B"/>
    <property type="match status" value="1"/>
</dbReference>
<dbReference type="Proteomes" id="UP000709959">
    <property type="component" value="Unassembled WGS sequence"/>
</dbReference>
<feature type="transmembrane region" description="Helical" evidence="16">
    <location>
        <begin position="291"/>
        <end position="310"/>
    </location>
</feature>
<keyword evidence="9 16" id="KW-0408">Iron</keyword>
<feature type="transmembrane region" description="Helical" evidence="16">
    <location>
        <begin position="515"/>
        <end position="534"/>
    </location>
</feature>
<feature type="binding site" evidence="14">
    <location>
        <begin position="9"/>
        <end position="16"/>
    </location>
    <ligand>
        <name>GTP</name>
        <dbReference type="ChEBI" id="CHEBI:37565"/>
        <label>1</label>
    </ligand>
</feature>
<dbReference type="InterPro" id="IPR003373">
    <property type="entry name" value="Fe2_transport_prot-B"/>
</dbReference>
<evidence type="ECO:0000256" key="9">
    <source>
        <dbReference type="ARBA" id="ARBA00023004"/>
    </source>
</evidence>
<dbReference type="PANTHER" id="PTHR43185">
    <property type="entry name" value="FERROUS IRON TRANSPORT PROTEIN B"/>
    <property type="match status" value="1"/>
</dbReference>
<dbReference type="NCBIfam" id="TIGR00437">
    <property type="entry name" value="feoB"/>
    <property type="match status" value="1"/>
</dbReference>
<feature type="binding site" evidence="14">
    <location>
        <begin position="115"/>
        <end position="118"/>
    </location>
    <ligand>
        <name>GTP</name>
        <dbReference type="ChEBI" id="CHEBI:37565"/>
        <label>1</label>
    </ligand>
</feature>
<feature type="binding site" evidence="14">
    <location>
        <begin position="55"/>
        <end position="58"/>
    </location>
    <ligand>
        <name>GTP</name>
        <dbReference type="ChEBI" id="CHEBI:37565"/>
        <label>1</label>
    </ligand>
</feature>
<feature type="binding site" evidence="15">
    <location>
        <position position="21"/>
    </location>
    <ligand>
        <name>Mg(2+)</name>
        <dbReference type="ChEBI" id="CHEBI:18420"/>
        <label>2</label>
    </ligand>
</feature>
<evidence type="ECO:0000259" key="17">
    <source>
        <dbReference type="PROSITE" id="PS51711"/>
    </source>
</evidence>
<keyword evidence="4 16" id="KW-0410">Iron transport</keyword>
<comment type="caution">
    <text evidence="16">Lacks conserved residue(s) required for the propagation of feature annotation.</text>
</comment>
<comment type="function">
    <text evidence="16">Probable transporter of a GTP-driven Fe(2+) uptake system.</text>
</comment>
<keyword evidence="3" id="KW-1003">Cell membrane</keyword>
<keyword evidence="7 14" id="KW-0547">Nucleotide-binding</keyword>
<keyword evidence="8 16" id="KW-1133">Transmembrane helix</keyword>
<dbReference type="Pfam" id="PF07670">
    <property type="entry name" value="Gate"/>
    <property type="match status" value="2"/>
</dbReference>
<evidence type="ECO:0000256" key="10">
    <source>
        <dbReference type="ARBA" id="ARBA00023065"/>
    </source>
</evidence>
<dbReference type="InterPro" id="IPR027417">
    <property type="entry name" value="P-loop_NTPase"/>
</dbReference>
<evidence type="ECO:0000256" key="6">
    <source>
        <dbReference type="ARBA" id="ARBA00022692"/>
    </source>
</evidence>
<feature type="transmembrane region" description="Helical" evidence="16">
    <location>
        <begin position="663"/>
        <end position="685"/>
    </location>
</feature>
<dbReference type="AlphaFoldDB" id="A0A936F354"/>
<dbReference type="InterPro" id="IPR050860">
    <property type="entry name" value="FeoB_GTPase"/>
</dbReference>
<dbReference type="PRINTS" id="PR00326">
    <property type="entry name" value="GTP1OBG"/>
</dbReference>
<name>A0A936F354_9BACT</name>
<evidence type="ECO:0000256" key="5">
    <source>
        <dbReference type="ARBA" id="ARBA00022519"/>
    </source>
</evidence>
<evidence type="ECO:0000313" key="19">
    <source>
        <dbReference type="Proteomes" id="UP000709959"/>
    </source>
</evidence>
<dbReference type="Gene3D" id="1.10.287.1770">
    <property type="match status" value="1"/>
</dbReference>
<dbReference type="InterPro" id="IPR011642">
    <property type="entry name" value="Gate_dom"/>
</dbReference>
<dbReference type="SUPFAM" id="SSF52540">
    <property type="entry name" value="P-loop containing nucleoside triphosphate hydrolases"/>
    <property type="match status" value="1"/>
</dbReference>
<evidence type="ECO:0000256" key="16">
    <source>
        <dbReference type="RuleBase" id="RU362098"/>
    </source>
</evidence>
<dbReference type="Pfam" id="PF17910">
    <property type="entry name" value="FeoB_Cyto"/>
    <property type="match status" value="1"/>
</dbReference>
<dbReference type="GO" id="GO:0046872">
    <property type="term" value="F:metal ion binding"/>
    <property type="evidence" value="ECO:0007669"/>
    <property type="project" value="UniProtKB-KW"/>
</dbReference>
<keyword evidence="6 16" id="KW-0812">Transmembrane</keyword>
<dbReference type="InterPro" id="IPR006073">
    <property type="entry name" value="GTP-bd"/>
</dbReference>
<proteinExistence type="inferred from homology"/>
<keyword evidence="11 14" id="KW-0342">GTP-binding</keyword>
<keyword evidence="12 16" id="KW-0472">Membrane</keyword>
<organism evidence="18 19">
    <name type="scientific">Candidatus Geothrix odensensis</name>
    <dbReference type="NCBI Taxonomy" id="2954440"/>
    <lineage>
        <taxon>Bacteria</taxon>
        <taxon>Pseudomonadati</taxon>
        <taxon>Acidobacteriota</taxon>
        <taxon>Holophagae</taxon>
        <taxon>Holophagales</taxon>
        <taxon>Holophagaceae</taxon>
        <taxon>Geothrix</taxon>
    </lineage>
</organism>
<feature type="binding site" evidence="15">
    <location>
        <position position="23"/>
    </location>
    <ligand>
        <name>Mg(2+)</name>
        <dbReference type="ChEBI" id="CHEBI:18420"/>
        <label>2</label>
    </ligand>
</feature>
<evidence type="ECO:0000256" key="14">
    <source>
        <dbReference type="PIRSR" id="PIRSR603373-1"/>
    </source>
</evidence>
<evidence type="ECO:0000256" key="3">
    <source>
        <dbReference type="ARBA" id="ARBA00022475"/>
    </source>
</evidence>
<feature type="binding site" evidence="15">
    <location>
        <position position="24"/>
    </location>
    <ligand>
        <name>Mg(2+)</name>
        <dbReference type="ChEBI" id="CHEBI:18420"/>
        <label>2</label>
    </ligand>
</feature>
<dbReference type="GO" id="GO:0015093">
    <property type="term" value="F:ferrous iron transmembrane transporter activity"/>
    <property type="evidence" value="ECO:0007669"/>
    <property type="project" value="UniProtKB-UniRule"/>
</dbReference>
<dbReference type="Gene3D" id="3.40.50.300">
    <property type="entry name" value="P-loop containing nucleotide triphosphate hydrolases"/>
    <property type="match status" value="1"/>
</dbReference>
<feature type="binding site" evidence="15">
    <location>
        <position position="20"/>
    </location>
    <ligand>
        <name>Mg(2+)</name>
        <dbReference type="ChEBI" id="CHEBI:18420"/>
        <label>2</label>
    </ligand>
</feature>
<feature type="transmembrane region" description="Helical" evidence="16">
    <location>
        <begin position="424"/>
        <end position="450"/>
    </location>
</feature>
<dbReference type="PROSITE" id="PS51711">
    <property type="entry name" value="G_FEOB"/>
    <property type="match status" value="1"/>
</dbReference>
<evidence type="ECO:0000256" key="13">
    <source>
        <dbReference type="NCBIfam" id="TIGR00437"/>
    </source>
</evidence>
<protein>
    <recommendedName>
        <fullName evidence="13 16">Ferrous iron transport protein B</fullName>
    </recommendedName>
</protein>
<evidence type="ECO:0000256" key="1">
    <source>
        <dbReference type="ARBA" id="ARBA00004429"/>
    </source>
</evidence>
<reference evidence="18 19" key="1">
    <citation type="submission" date="2020-10" db="EMBL/GenBank/DDBJ databases">
        <title>Connecting structure to function with the recovery of over 1000 high-quality activated sludge metagenome-assembled genomes encoding full-length rRNA genes using long-read sequencing.</title>
        <authorList>
            <person name="Singleton C.M."/>
            <person name="Petriglieri F."/>
            <person name="Kristensen J.M."/>
            <person name="Kirkegaard R.H."/>
            <person name="Michaelsen T.Y."/>
            <person name="Andersen M.H."/>
            <person name="Karst S.M."/>
            <person name="Dueholm M.S."/>
            <person name="Nielsen P.H."/>
            <person name="Albertsen M."/>
        </authorList>
    </citation>
    <scope>NUCLEOTIDE SEQUENCE [LARGE SCALE GENOMIC DNA]</scope>
    <source>
        <strain evidence="18">OdNE_18-Q3-R46-58_MAXAC.008</strain>
    </source>
</reference>
<dbReference type="EMBL" id="JADKCH010000015">
    <property type="protein sequence ID" value="MBK8573269.1"/>
    <property type="molecule type" value="Genomic_DNA"/>
</dbReference>
<feature type="transmembrane region" description="Helical" evidence="16">
    <location>
        <begin position="456"/>
        <end position="477"/>
    </location>
</feature>
<comment type="subcellular location">
    <subcellularLocation>
        <location evidence="1 16">Cell inner membrane</location>
        <topology evidence="1 16">Multi-pass membrane protein</topology>
    </subcellularLocation>
</comment>
<keyword evidence="5" id="KW-0997">Cell inner membrane</keyword>
<evidence type="ECO:0000256" key="15">
    <source>
        <dbReference type="PIRSR" id="PIRSR603373-2"/>
    </source>
</evidence>
<evidence type="ECO:0000256" key="8">
    <source>
        <dbReference type="ARBA" id="ARBA00022989"/>
    </source>
</evidence>
<sequence length="723" mass="78522">MTLTVALAGNPNCGKTTLFNALTGARHHVGNWPGVTVERRSGTFEHGGTTMEVVDLPGTYSLAARSEDERVAVHFLASPEVDLVLNVLDASNLERNLYLSTQLLELGKPVAFVLNMVDDAENRGVRIDVPALELLLGGPIIPTVGNREQGITELKELLGTMARGESNRCRSITVDYGHDIEGELAKLQKEICRDEQLEAAMPPRWLALQLLENNVEAKRVVSESHASEAITQQLAKSFAFLEPHLGADGATLVAERRYGFAHGLVKEVATAPDDKKSPTAKLDALLTHRALGIPIFIAILALVYSLSFILGKIPQDWIADGFKALSTFAANRLPAGELTSLLVDGVIPGVSAVIVFVPVIMILMGCIAFLEDTGYMARAAFIMDRLMHVMGLHGKSFIPLIMGSGCNVPAIQAARTIESPQDRLITMLVTPLVSCSARLQVYIVIAGTFFTPFKAALAILAMHFLGLGLAVLMGRLLRSALFSGPSSPFVMELPPYRLPMLKATLIHMWEKGSVFLTRAGTTIFAGATLVWFLSRYPGIANREWTLEYQQQRQAVAALNLPAAESEDRLRDLQLAHESRIVNTSLAARLGQKVEPILRPILDPDHKRAEAWKDVIALTAGFVAKEIVVSTMAVIHQASDEPKEGERLSPLQVALRDGSGLTPLTALAFMVFTLIYTPCIGTIAMIRREAGSWRWAAFTVGYGLVLGWGLAWMTVAVGRAMGFA</sequence>
<comment type="similarity">
    <text evidence="16">Belongs to the TRAFAC class TrmE-Era-EngA-EngB-Septin-like GTPase superfamily. FeoB GTPase (TC 9.A.8) family.</text>
</comment>
<dbReference type="Pfam" id="PF07664">
    <property type="entry name" value="FeoB_C"/>
    <property type="match status" value="1"/>
</dbReference>
<evidence type="ECO:0000256" key="11">
    <source>
        <dbReference type="ARBA" id="ARBA00023134"/>
    </source>
</evidence>
<keyword evidence="15" id="KW-0479">Metal-binding</keyword>
<gene>
    <name evidence="18" type="primary">feoB</name>
    <name evidence="18" type="ORF">IPN91_11645</name>
</gene>
<evidence type="ECO:0000256" key="4">
    <source>
        <dbReference type="ARBA" id="ARBA00022496"/>
    </source>
</evidence>
<feature type="domain" description="FeoB-type G" evidence="17">
    <location>
        <begin position="2"/>
        <end position="164"/>
    </location>
</feature>
<feature type="binding site" evidence="14">
    <location>
        <begin position="34"/>
        <end position="38"/>
    </location>
    <ligand>
        <name>GTP</name>
        <dbReference type="ChEBI" id="CHEBI:37565"/>
        <label>1</label>
    </ligand>
</feature>